<dbReference type="AlphaFoldDB" id="K5ULB6"/>
<organism evidence="1 2">
    <name type="scientific">Phanerochaete carnosa (strain HHB-10118-sp)</name>
    <name type="common">White-rot fungus</name>
    <name type="synonym">Peniophora carnosa</name>
    <dbReference type="NCBI Taxonomy" id="650164"/>
    <lineage>
        <taxon>Eukaryota</taxon>
        <taxon>Fungi</taxon>
        <taxon>Dikarya</taxon>
        <taxon>Basidiomycota</taxon>
        <taxon>Agaricomycotina</taxon>
        <taxon>Agaricomycetes</taxon>
        <taxon>Polyporales</taxon>
        <taxon>Phanerochaetaceae</taxon>
        <taxon>Phanerochaete</taxon>
    </lineage>
</organism>
<reference evidence="1 2" key="1">
    <citation type="journal article" date="2012" name="BMC Genomics">
        <title>Comparative genomics of the white-rot fungi, Phanerochaete carnosa and P. chrysosporium, to elucidate the genetic basis of the distinct wood types they colonize.</title>
        <authorList>
            <person name="Suzuki H."/>
            <person name="MacDonald J."/>
            <person name="Syed K."/>
            <person name="Salamov A."/>
            <person name="Hori C."/>
            <person name="Aerts A."/>
            <person name="Henrissat B."/>
            <person name="Wiebenga A."/>
            <person name="vanKuyk P.A."/>
            <person name="Barry K."/>
            <person name="Lindquist E."/>
            <person name="LaButti K."/>
            <person name="Lapidus A."/>
            <person name="Lucas S."/>
            <person name="Coutinho P."/>
            <person name="Gong Y."/>
            <person name="Samejima M."/>
            <person name="Mahadevan R."/>
            <person name="Abou-Zaid M."/>
            <person name="de Vries R.P."/>
            <person name="Igarashi K."/>
            <person name="Yadav J.S."/>
            <person name="Grigoriev I.V."/>
            <person name="Master E.R."/>
        </authorList>
    </citation>
    <scope>NUCLEOTIDE SEQUENCE [LARGE SCALE GENOMIC DNA]</scope>
    <source>
        <strain evidence="1 2">HHB-10118-sp</strain>
    </source>
</reference>
<sequence length="78" mass="8699">MGRAQPDIWHELQRLWVAVSAAHSAMVSEEEDGELETILRTWTVSLARFTRNIVAAVPYNQQRALSAAVHPCAPESID</sequence>
<name>K5ULB6_PHACS</name>
<dbReference type="EMBL" id="JH930478">
    <property type="protein sequence ID" value="EKM50441.1"/>
    <property type="molecule type" value="Genomic_DNA"/>
</dbReference>
<evidence type="ECO:0000313" key="2">
    <source>
        <dbReference type="Proteomes" id="UP000008370"/>
    </source>
</evidence>
<dbReference type="KEGG" id="pco:PHACADRAFT_263736"/>
<dbReference type="Proteomes" id="UP000008370">
    <property type="component" value="Unassembled WGS sequence"/>
</dbReference>
<dbReference type="InParanoid" id="K5ULB6"/>
<dbReference type="GeneID" id="18918640"/>
<dbReference type="OrthoDB" id="379794at2759"/>
<dbReference type="RefSeq" id="XP_007400713.1">
    <property type="nucleotide sequence ID" value="XM_007400651.1"/>
</dbReference>
<accession>K5ULB6</accession>
<protein>
    <submittedName>
        <fullName evidence="1">Uncharacterized protein</fullName>
    </submittedName>
</protein>
<dbReference type="HOGENOM" id="CLU_2622810_0_0_1"/>
<gene>
    <name evidence="1" type="ORF">PHACADRAFT_263736</name>
</gene>
<evidence type="ECO:0000313" key="1">
    <source>
        <dbReference type="EMBL" id="EKM50441.1"/>
    </source>
</evidence>
<proteinExistence type="predicted"/>
<keyword evidence="2" id="KW-1185">Reference proteome</keyword>